<dbReference type="GO" id="GO:0006260">
    <property type="term" value="P:DNA replication"/>
    <property type="evidence" value="ECO:0007669"/>
    <property type="project" value="InterPro"/>
</dbReference>
<dbReference type="GO" id="GO:0008408">
    <property type="term" value="F:3'-5' exonuclease activity"/>
    <property type="evidence" value="ECO:0007669"/>
    <property type="project" value="InterPro"/>
</dbReference>
<sequence>MGTLKLGHLEEASENATVRIAGMLNTVTKKFSKRDNRPYLILNVEDMEAAAEVMVYSEACEKLAAAGLELQPEQRVVITASVSRRDENEAPRLIAEKVGLLDEAMRELTQEVLITLYDDETDRAGLERLRRVLDQYPGHSKAVLCMVVDSGERFVFIEAGNRGLEVSLALLNGLAAVLGGNHVKLKVSAPEPIQRKRFRGGAPEVRNS</sequence>
<reference evidence="1" key="1">
    <citation type="submission" date="2019-08" db="EMBL/GenBank/DDBJ databases">
        <authorList>
            <person name="Kucharzyk K."/>
            <person name="Murdoch R.W."/>
            <person name="Higgins S."/>
            <person name="Loffler F."/>
        </authorList>
    </citation>
    <scope>NUCLEOTIDE SEQUENCE</scope>
</reference>
<gene>
    <name evidence="1" type="ORF">SDC9_117387</name>
</gene>
<name>A0A645BYM5_9ZZZZ</name>
<proteinExistence type="predicted"/>
<dbReference type="EMBL" id="VSSQ01023472">
    <property type="protein sequence ID" value="MPM70432.1"/>
    <property type="molecule type" value="Genomic_DNA"/>
</dbReference>
<dbReference type="InterPro" id="IPR004805">
    <property type="entry name" value="DnaE2/DnaE/PolC"/>
</dbReference>
<dbReference type="PANTHER" id="PTHR32294:SF5">
    <property type="entry name" value="DNA POLYMERASE III POLC-TYPE"/>
    <property type="match status" value="1"/>
</dbReference>
<dbReference type="CDD" id="cd04485">
    <property type="entry name" value="DnaE_OBF"/>
    <property type="match status" value="1"/>
</dbReference>
<dbReference type="PANTHER" id="PTHR32294">
    <property type="entry name" value="DNA POLYMERASE III SUBUNIT ALPHA"/>
    <property type="match status" value="1"/>
</dbReference>
<comment type="caution">
    <text evidence="1">The sequence shown here is derived from an EMBL/GenBank/DDBJ whole genome shotgun (WGS) entry which is preliminary data.</text>
</comment>
<evidence type="ECO:0008006" key="2">
    <source>
        <dbReference type="Google" id="ProtNLM"/>
    </source>
</evidence>
<evidence type="ECO:0000313" key="1">
    <source>
        <dbReference type="EMBL" id="MPM70432.1"/>
    </source>
</evidence>
<dbReference type="AlphaFoldDB" id="A0A645BYM5"/>
<organism evidence="1">
    <name type="scientific">bioreactor metagenome</name>
    <dbReference type="NCBI Taxonomy" id="1076179"/>
    <lineage>
        <taxon>unclassified sequences</taxon>
        <taxon>metagenomes</taxon>
        <taxon>ecological metagenomes</taxon>
    </lineage>
</organism>
<protein>
    <recommendedName>
        <fullName evidence="2">OB domain-containing protein</fullName>
    </recommendedName>
</protein>
<accession>A0A645BYM5</accession>